<feature type="transmembrane region" description="Helical" evidence="1">
    <location>
        <begin position="38"/>
        <end position="62"/>
    </location>
</feature>
<reference evidence="2 3" key="1">
    <citation type="submission" date="2015-01" db="EMBL/GenBank/DDBJ databases">
        <title>The Genome Sequence of Ochroconis gallopava CBS43764.</title>
        <authorList>
            <consortium name="The Broad Institute Genomics Platform"/>
            <person name="Cuomo C."/>
            <person name="de Hoog S."/>
            <person name="Gorbushina A."/>
            <person name="Stielow B."/>
            <person name="Teixiera M."/>
            <person name="Abouelleil A."/>
            <person name="Chapman S.B."/>
            <person name="Priest M."/>
            <person name="Young S.K."/>
            <person name="Wortman J."/>
            <person name="Nusbaum C."/>
            <person name="Birren B."/>
        </authorList>
    </citation>
    <scope>NUCLEOTIDE SEQUENCE [LARGE SCALE GENOMIC DNA]</scope>
    <source>
        <strain evidence="2 3">CBS 43764</strain>
    </source>
</reference>
<keyword evidence="1" id="KW-0472">Membrane</keyword>
<dbReference type="InParanoid" id="A0A0D1YWL1"/>
<dbReference type="OrthoDB" id="62952at2759"/>
<name>A0A0D1YWL1_9PEZI</name>
<keyword evidence="1" id="KW-0812">Transmembrane</keyword>
<sequence>MEPYTAGSPPTDRLSYHIGSENGAVARMISSPASLCRFLWQPGVLSMSLFTLLAVFCGYYMLQQWPRQACKQAAKTFPFMELPPELRAEVLTYLLEPPIEAAKEHEFQPLRSRVSTYLFSFADDIAMRVHRLTGRIIAASDDNPIKRIARLFGVNWNSIGAALERHQQNKKLMQSPTYRHLTTMRLVSKAFGAEFFSTYLIHARPVFTLDASSPPLGDPFGIPKDYLPLVKNCTLRMIAKPGIVNAFDPRQASARDWTLRDAVFASMEQMTDLRNMTLTISACGNQLWNPVWLWHFTSQAFKESDVRAFKRIDFTMKEWNIRAPHHLARSANGRGWEWRCERGHLVMKDEEVQAVRAFSSSLYAKCRTCKRLHRLRSGGVVHNDDSDTSGDEWS</sequence>
<dbReference type="Proteomes" id="UP000053259">
    <property type="component" value="Unassembled WGS sequence"/>
</dbReference>
<gene>
    <name evidence="2" type="ORF">PV09_04212</name>
</gene>
<dbReference type="AlphaFoldDB" id="A0A0D1YWL1"/>
<protein>
    <recommendedName>
        <fullName evidence="4">F-box domain-containing protein</fullName>
    </recommendedName>
</protein>
<dbReference type="HOGENOM" id="CLU_821692_0_0_1"/>
<proteinExistence type="predicted"/>
<keyword evidence="3" id="KW-1185">Reference proteome</keyword>
<evidence type="ECO:0000256" key="1">
    <source>
        <dbReference type="SAM" id="Phobius"/>
    </source>
</evidence>
<keyword evidence="1" id="KW-1133">Transmembrane helix</keyword>
<dbReference type="EMBL" id="KN847539">
    <property type="protein sequence ID" value="KIW05057.1"/>
    <property type="molecule type" value="Genomic_DNA"/>
</dbReference>
<dbReference type="VEuPathDB" id="FungiDB:PV09_04212"/>
<dbReference type="GeneID" id="27312185"/>
<accession>A0A0D1YWL1</accession>
<organism evidence="2 3">
    <name type="scientific">Verruconis gallopava</name>
    <dbReference type="NCBI Taxonomy" id="253628"/>
    <lineage>
        <taxon>Eukaryota</taxon>
        <taxon>Fungi</taxon>
        <taxon>Dikarya</taxon>
        <taxon>Ascomycota</taxon>
        <taxon>Pezizomycotina</taxon>
        <taxon>Dothideomycetes</taxon>
        <taxon>Pleosporomycetidae</taxon>
        <taxon>Venturiales</taxon>
        <taxon>Sympoventuriaceae</taxon>
        <taxon>Verruconis</taxon>
    </lineage>
</organism>
<evidence type="ECO:0008006" key="4">
    <source>
        <dbReference type="Google" id="ProtNLM"/>
    </source>
</evidence>
<evidence type="ECO:0000313" key="2">
    <source>
        <dbReference type="EMBL" id="KIW05057.1"/>
    </source>
</evidence>
<dbReference type="RefSeq" id="XP_016214926.1">
    <property type="nucleotide sequence ID" value="XM_016357522.1"/>
</dbReference>
<evidence type="ECO:0000313" key="3">
    <source>
        <dbReference type="Proteomes" id="UP000053259"/>
    </source>
</evidence>